<dbReference type="RefSeq" id="WP_174406199.1">
    <property type="nucleotide sequence ID" value="NZ_CP087381.1"/>
</dbReference>
<accession>A0A7J0BKT1</accession>
<protein>
    <submittedName>
        <fullName evidence="1">Uncharacterized protein</fullName>
    </submittedName>
</protein>
<proteinExistence type="predicted"/>
<organism evidence="1 2">
    <name type="scientific">Desulfovibrio subterraneus</name>
    <dbReference type="NCBI Taxonomy" id="2718620"/>
    <lineage>
        <taxon>Bacteria</taxon>
        <taxon>Pseudomonadati</taxon>
        <taxon>Thermodesulfobacteriota</taxon>
        <taxon>Desulfovibrionia</taxon>
        <taxon>Desulfovibrionales</taxon>
        <taxon>Desulfovibrionaceae</taxon>
        <taxon>Desulfovibrio</taxon>
    </lineage>
</organism>
<reference evidence="1 2" key="1">
    <citation type="submission" date="2020-05" db="EMBL/GenBank/DDBJ databases">
        <title>Draft genome sequence of Desulfovibrio sp. strain HN2T.</title>
        <authorList>
            <person name="Ueno A."/>
            <person name="Tamazawa S."/>
            <person name="Tamamura S."/>
            <person name="Murakami T."/>
            <person name="Kiyama T."/>
            <person name="Inomata H."/>
            <person name="Amano Y."/>
            <person name="Miyakawa K."/>
            <person name="Tamaki H."/>
            <person name="Naganuma T."/>
            <person name="Kaneko K."/>
        </authorList>
    </citation>
    <scope>NUCLEOTIDE SEQUENCE [LARGE SCALE GENOMIC DNA]</scope>
    <source>
        <strain evidence="1 2">HN2</strain>
    </source>
</reference>
<comment type="caution">
    <text evidence="1">The sequence shown here is derived from an EMBL/GenBank/DDBJ whole genome shotgun (WGS) entry which is preliminary data.</text>
</comment>
<dbReference type="EMBL" id="BLVO01000013">
    <property type="protein sequence ID" value="GFM34280.1"/>
    <property type="molecule type" value="Genomic_DNA"/>
</dbReference>
<dbReference type="Proteomes" id="UP000503840">
    <property type="component" value="Unassembled WGS sequence"/>
</dbReference>
<sequence>MNFKESVIYAIKRAHREKTELVVGKEENHWVIRELSDPKSDMLSPSIIVTGRGIKYPDHEDLYARLVAMGA</sequence>
<name>A0A7J0BKT1_9BACT</name>
<keyword evidence="2" id="KW-1185">Reference proteome</keyword>
<evidence type="ECO:0000313" key="2">
    <source>
        <dbReference type="Proteomes" id="UP000503840"/>
    </source>
</evidence>
<evidence type="ECO:0000313" key="1">
    <source>
        <dbReference type="EMBL" id="GFM34280.1"/>
    </source>
</evidence>
<gene>
    <name evidence="1" type="ORF">DSM101010T_26450</name>
</gene>
<dbReference type="AlphaFoldDB" id="A0A7J0BKT1"/>